<dbReference type="AlphaFoldDB" id="A0A0A9BIU5"/>
<proteinExistence type="predicted"/>
<name>A0A0A9BIU5_ARUDO</name>
<accession>A0A0A9BIU5</accession>
<reference evidence="1" key="1">
    <citation type="submission" date="2014-09" db="EMBL/GenBank/DDBJ databases">
        <authorList>
            <person name="Magalhaes I.L.F."/>
            <person name="Oliveira U."/>
            <person name="Santos F.R."/>
            <person name="Vidigal T.H.D.A."/>
            <person name="Brescovit A.D."/>
            <person name="Santos A.J."/>
        </authorList>
    </citation>
    <scope>NUCLEOTIDE SEQUENCE</scope>
    <source>
        <tissue evidence="1">Shoot tissue taken approximately 20 cm above the soil surface</tissue>
    </source>
</reference>
<evidence type="ECO:0000313" key="1">
    <source>
        <dbReference type="EMBL" id="JAD63909.1"/>
    </source>
</evidence>
<organism evidence="1">
    <name type="scientific">Arundo donax</name>
    <name type="common">Giant reed</name>
    <name type="synonym">Donax arundinaceus</name>
    <dbReference type="NCBI Taxonomy" id="35708"/>
    <lineage>
        <taxon>Eukaryota</taxon>
        <taxon>Viridiplantae</taxon>
        <taxon>Streptophyta</taxon>
        <taxon>Embryophyta</taxon>
        <taxon>Tracheophyta</taxon>
        <taxon>Spermatophyta</taxon>
        <taxon>Magnoliopsida</taxon>
        <taxon>Liliopsida</taxon>
        <taxon>Poales</taxon>
        <taxon>Poaceae</taxon>
        <taxon>PACMAD clade</taxon>
        <taxon>Arundinoideae</taxon>
        <taxon>Arundineae</taxon>
        <taxon>Arundo</taxon>
    </lineage>
</organism>
<sequence length="34" mass="3546">MVDAPCGASAARRQPAGLQLLVDVGVRVRVGRRA</sequence>
<dbReference type="EMBL" id="GBRH01233986">
    <property type="protein sequence ID" value="JAD63909.1"/>
    <property type="molecule type" value="Transcribed_RNA"/>
</dbReference>
<reference evidence="1" key="2">
    <citation type="journal article" date="2015" name="Data Brief">
        <title>Shoot transcriptome of the giant reed, Arundo donax.</title>
        <authorList>
            <person name="Barrero R.A."/>
            <person name="Guerrero F.D."/>
            <person name="Moolhuijzen P."/>
            <person name="Goolsby J.A."/>
            <person name="Tidwell J."/>
            <person name="Bellgard S.E."/>
            <person name="Bellgard M.I."/>
        </authorList>
    </citation>
    <scope>NUCLEOTIDE SEQUENCE</scope>
    <source>
        <tissue evidence="1">Shoot tissue taken approximately 20 cm above the soil surface</tissue>
    </source>
</reference>
<protein>
    <submittedName>
        <fullName evidence="1">Uncharacterized protein</fullName>
    </submittedName>
</protein>